<accession>A0ABM1VEF0</accession>
<sequence>MLRFSRNLMKLVILLVLVIYCSLEKATCNARSQESSFENFYVFNVLDYGAKGDGITYDTKAFEATWIEACKVEGSVMMVPSDYDFLVGPITFSGSHCEKNIVFQALKFHGSSNVVVTGITIQNSPKAHLKFDNCVAVQVYGITVSSPGDSPNTDGIHLHNSQNVVINSSDIACGDDCISIQTGSSAVFIHDVNCGPGHGFSIGGLGKDNTKACVSNITVQDSTLQNTMTGVRIKTWQGGSGSVHGITFSNIHVSDVKIPIMIDQFYCDKRKCGNHTSAVAISGVSYQSIEGTYSYKPVHFACSDSVPCTGVSLADIKLKPSLEKKHFYGPYCWETYGELRTNTTPPIDCIQPDKRIPSYDPC</sequence>
<evidence type="ECO:0000256" key="9">
    <source>
        <dbReference type="SAM" id="SignalP"/>
    </source>
</evidence>
<evidence type="ECO:0000256" key="3">
    <source>
        <dbReference type="ARBA" id="ARBA00022512"/>
    </source>
</evidence>
<reference evidence="11" key="2">
    <citation type="submission" date="2025-08" db="UniProtKB">
        <authorList>
            <consortium name="RefSeq"/>
        </authorList>
    </citation>
    <scope>IDENTIFICATION</scope>
</reference>
<dbReference type="PANTHER" id="PTHR31375">
    <property type="match status" value="1"/>
</dbReference>
<keyword evidence="9" id="KW-0732">Signal</keyword>
<keyword evidence="6 8" id="KW-0326">Glycosidase</keyword>
<proteinExistence type="inferred from homology"/>
<evidence type="ECO:0000256" key="6">
    <source>
        <dbReference type="ARBA" id="ARBA00023295"/>
    </source>
</evidence>
<gene>
    <name evidence="11" type="primary">LOC107024781</name>
</gene>
<dbReference type="InterPro" id="IPR006626">
    <property type="entry name" value="PbH1"/>
</dbReference>
<protein>
    <submittedName>
        <fullName evidence="11">Polygalacturonase At1g48100-like</fullName>
    </submittedName>
</protein>
<keyword evidence="5 8" id="KW-0378">Hydrolase</keyword>
<evidence type="ECO:0000256" key="1">
    <source>
        <dbReference type="ARBA" id="ARBA00004191"/>
    </source>
</evidence>
<evidence type="ECO:0000256" key="7">
    <source>
        <dbReference type="ARBA" id="ARBA00023316"/>
    </source>
</evidence>
<dbReference type="InterPro" id="IPR011050">
    <property type="entry name" value="Pectin_lyase_fold/virulence"/>
</dbReference>
<keyword evidence="7" id="KW-0961">Cell wall biogenesis/degradation</keyword>
<comment type="subcellular location">
    <subcellularLocation>
        <location evidence="1">Secreted</location>
        <location evidence="1">Cell wall</location>
    </subcellularLocation>
</comment>
<dbReference type="SUPFAM" id="SSF51126">
    <property type="entry name" value="Pectin lyase-like"/>
    <property type="match status" value="1"/>
</dbReference>
<reference evidence="10" key="1">
    <citation type="journal article" date="2014" name="Nat. Genet.">
        <title>The genome of the stress-tolerant wild tomato species Solanum pennellii.</title>
        <authorList>
            <person name="Bolger A."/>
            <person name="Scossa F."/>
            <person name="Bolger M.E."/>
            <person name="Lanz C."/>
            <person name="Maumus F."/>
            <person name="Tohge T."/>
            <person name="Quesneville H."/>
            <person name="Alseekh S."/>
            <person name="Sorensen I."/>
            <person name="Lichtenstein G."/>
            <person name="Fich E.A."/>
            <person name="Conte M."/>
            <person name="Keller H."/>
            <person name="Schneeberger K."/>
            <person name="Schwacke R."/>
            <person name="Ofner I."/>
            <person name="Vrebalov J."/>
            <person name="Xu Y."/>
            <person name="Osorio S."/>
            <person name="Aflitos S.A."/>
            <person name="Schijlen E."/>
            <person name="Jimenez-Gomez J.M."/>
            <person name="Ryngajllo M."/>
            <person name="Kimura S."/>
            <person name="Kumar R."/>
            <person name="Koenig D."/>
            <person name="Headland L.R."/>
            <person name="Maloof J.N."/>
            <person name="Sinha N."/>
            <person name="van Ham R.C."/>
            <person name="Lankhorst R.K."/>
            <person name="Mao L."/>
            <person name="Vogel A."/>
            <person name="Arsova B."/>
            <person name="Panstruga R."/>
            <person name="Fei Z."/>
            <person name="Rose J.K."/>
            <person name="Zamir D."/>
            <person name="Carrari F."/>
            <person name="Giovannoni J.J."/>
            <person name="Weigel D."/>
            <person name="Usadel B."/>
            <person name="Fernie A.R."/>
        </authorList>
    </citation>
    <scope>NUCLEOTIDE SEQUENCE [LARGE SCALE GENOMIC DNA]</scope>
    <source>
        <strain evidence="10">cv. LA0716</strain>
    </source>
</reference>
<dbReference type="Gene3D" id="2.160.20.10">
    <property type="entry name" value="Single-stranded right-handed beta-helix, Pectin lyase-like"/>
    <property type="match status" value="2"/>
</dbReference>
<keyword evidence="10" id="KW-1185">Reference proteome</keyword>
<dbReference type="Proteomes" id="UP000694930">
    <property type="component" value="Chromosome 7"/>
</dbReference>
<evidence type="ECO:0000313" key="11">
    <source>
        <dbReference type="RefSeq" id="XP_027774118.1"/>
    </source>
</evidence>
<evidence type="ECO:0000256" key="8">
    <source>
        <dbReference type="RuleBase" id="RU361169"/>
    </source>
</evidence>
<dbReference type="SMART" id="SM00710">
    <property type="entry name" value="PbH1"/>
    <property type="match status" value="6"/>
</dbReference>
<name>A0ABM1VEF0_SOLPN</name>
<organism evidence="10 11">
    <name type="scientific">Solanum pennellii</name>
    <name type="common">Tomato</name>
    <name type="synonym">Lycopersicon pennellii</name>
    <dbReference type="NCBI Taxonomy" id="28526"/>
    <lineage>
        <taxon>Eukaryota</taxon>
        <taxon>Viridiplantae</taxon>
        <taxon>Streptophyta</taxon>
        <taxon>Embryophyta</taxon>
        <taxon>Tracheophyta</taxon>
        <taxon>Spermatophyta</taxon>
        <taxon>Magnoliopsida</taxon>
        <taxon>eudicotyledons</taxon>
        <taxon>Gunneridae</taxon>
        <taxon>Pentapetalae</taxon>
        <taxon>asterids</taxon>
        <taxon>lamiids</taxon>
        <taxon>Solanales</taxon>
        <taxon>Solanaceae</taxon>
        <taxon>Solanoideae</taxon>
        <taxon>Solaneae</taxon>
        <taxon>Solanum</taxon>
        <taxon>Solanum subgen. Lycopersicon</taxon>
    </lineage>
</organism>
<evidence type="ECO:0000256" key="4">
    <source>
        <dbReference type="ARBA" id="ARBA00022525"/>
    </source>
</evidence>
<evidence type="ECO:0000313" key="10">
    <source>
        <dbReference type="Proteomes" id="UP000694930"/>
    </source>
</evidence>
<dbReference type="RefSeq" id="XP_027774118.1">
    <property type="nucleotide sequence ID" value="XM_027918317.1"/>
</dbReference>
<evidence type="ECO:0000256" key="2">
    <source>
        <dbReference type="ARBA" id="ARBA00008834"/>
    </source>
</evidence>
<dbReference type="GeneID" id="107024781"/>
<keyword evidence="3" id="KW-0134">Cell wall</keyword>
<comment type="similarity">
    <text evidence="2 8">Belongs to the glycosyl hydrolase 28 family.</text>
</comment>
<dbReference type="InterPro" id="IPR012334">
    <property type="entry name" value="Pectin_lyas_fold"/>
</dbReference>
<keyword evidence="4" id="KW-0964">Secreted</keyword>
<dbReference type="Pfam" id="PF00295">
    <property type="entry name" value="Glyco_hydro_28"/>
    <property type="match status" value="1"/>
</dbReference>
<evidence type="ECO:0000256" key="5">
    <source>
        <dbReference type="ARBA" id="ARBA00022801"/>
    </source>
</evidence>
<feature type="signal peptide" evidence="9">
    <location>
        <begin position="1"/>
        <end position="23"/>
    </location>
</feature>
<feature type="chain" id="PRO_5046489581" evidence="9">
    <location>
        <begin position="24"/>
        <end position="362"/>
    </location>
</feature>
<dbReference type="InterPro" id="IPR000743">
    <property type="entry name" value="Glyco_hydro_28"/>
</dbReference>